<dbReference type="RefSeq" id="WP_085216071.1">
    <property type="nucleotide sequence ID" value="NZ_FXAM01000001.1"/>
</dbReference>
<reference evidence="3 4" key="1">
    <citation type="submission" date="2016-12" db="EMBL/GenBank/DDBJ databases">
        <authorList>
            <person name="Song W.-J."/>
            <person name="Kurnit D.M."/>
        </authorList>
    </citation>
    <scope>NUCLEOTIDE SEQUENCE [LARGE SCALE GENOMIC DNA]</scope>
    <source>
        <strain evidence="3 4">175</strain>
    </source>
</reference>
<keyword evidence="2" id="KW-0732">Signal</keyword>
<dbReference type="Pfam" id="PF02321">
    <property type="entry name" value="OEP"/>
    <property type="match status" value="2"/>
</dbReference>
<evidence type="ECO:0000313" key="4">
    <source>
        <dbReference type="Proteomes" id="UP000192923"/>
    </source>
</evidence>
<dbReference type="PANTHER" id="PTHR30203:SF24">
    <property type="entry name" value="BLR4935 PROTEIN"/>
    <property type="match status" value="1"/>
</dbReference>
<sequence>MPAQPQPSRRPRLAPALALCLSAFAAQAEEPALTAERAVTIALDGNPTLAQIKARAAALAAVPAQEGSLPDPMLSFEALNLPTASGFNLHQEDMTMLEVGVSQTLPFPGKLALKEQAAAFEAEAAAHTVAEARLRLAREVRSRWWQLAYMHHALLIIADTEQLLKQVVDIADTRYRVGEGLQQEVLEARLELAKLGQERARHIGMHRGEIARLNALLNRPADTAIRLPEEIDTQLPDLHTEADLAALAEHNRPVLDQGRKRVDAARSRVELAEREFYPDFTLGAGYAFRQSTPTGQSRSDFASFRLSLNLPIYAGSKQAAMVDQRNSELLRERYALAETERKLEAELAAGLAEYRGNREQFGLYQRDILPLAEQTVIAALNAYPVGKTDFQAVIRAENAWFETRLRYWQALAEARQSLAKLMAVVGDGAEP</sequence>
<dbReference type="STRING" id="1760988.SAMN02949497_4686"/>
<accession>A0A1Y6DAT0</accession>
<dbReference type="SUPFAM" id="SSF56954">
    <property type="entry name" value="Outer membrane efflux proteins (OEP)"/>
    <property type="match status" value="1"/>
</dbReference>
<keyword evidence="4" id="KW-1185">Reference proteome</keyword>
<protein>
    <submittedName>
        <fullName evidence="3">Outer membrane protein TolC</fullName>
    </submittedName>
</protein>
<feature type="chain" id="PRO_5012215762" evidence="2">
    <location>
        <begin position="29"/>
        <end position="431"/>
    </location>
</feature>
<organism evidence="3 4">
    <name type="scientific">Methylomagnum ishizawai</name>
    <dbReference type="NCBI Taxonomy" id="1760988"/>
    <lineage>
        <taxon>Bacteria</taxon>
        <taxon>Pseudomonadati</taxon>
        <taxon>Pseudomonadota</taxon>
        <taxon>Gammaproteobacteria</taxon>
        <taxon>Methylococcales</taxon>
        <taxon>Methylococcaceae</taxon>
        <taxon>Methylomagnum</taxon>
    </lineage>
</organism>
<dbReference type="PANTHER" id="PTHR30203">
    <property type="entry name" value="OUTER MEMBRANE CATION EFFLUX PROTEIN"/>
    <property type="match status" value="1"/>
</dbReference>
<dbReference type="OrthoDB" id="5607838at2"/>
<evidence type="ECO:0000256" key="1">
    <source>
        <dbReference type="ARBA" id="ARBA00007613"/>
    </source>
</evidence>
<gene>
    <name evidence="3" type="ORF">SAMN02949497_4686</name>
</gene>
<name>A0A1Y6DAT0_9GAMM</name>
<dbReference type="InterPro" id="IPR003423">
    <property type="entry name" value="OMP_efflux"/>
</dbReference>
<evidence type="ECO:0000313" key="3">
    <source>
        <dbReference type="EMBL" id="SMF97264.1"/>
    </source>
</evidence>
<dbReference type="Gene3D" id="1.20.1600.10">
    <property type="entry name" value="Outer membrane efflux proteins (OEP)"/>
    <property type="match status" value="1"/>
</dbReference>
<dbReference type="InterPro" id="IPR010131">
    <property type="entry name" value="MdtP/NodT-like"/>
</dbReference>
<evidence type="ECO:0000256" key="2">
    <source>
        <dbReference type="SAM" id="SignalP"/>
    </source>
</evidence>
<proteinExistence type="inferred from homology"/>
<dbReference type="EMBL" id="FXAM01000001">
    <property type="protein sequence ID" value="SMF97264.1"/>
    <property type="molecule type" value="Genomic_DNA"/>
</dbReference>
<dbReference type="GO" id="GO:0015562">
    <property type="term" value="F:efflux transmembrane transporter activity"/>
    <property type="evidence" value="ECO:0007669"/>
    <property type="project" value="InterPro"/>
</dbReference>
<comment type="similarity">
    <text evidence="1">Belongs to the outer membrane factor (OMF) (TC 1.B.17) family.</text>
</comment>
<feature type="signal peptide" evidence="2">
    <location>
        <begin position="1"/>
        <end position="28"/>
    </location>
</feature>
<dbReference type="AlphaFoldDB" id="A0A1Y6DAT0"/>
<dbReference type="Proteomes" id="UP000192923">
    <property type="component" value="Unassembled WGS sequence"/>
</dbReference>